<accession>A0A4V1Q798</accession>
<protein>
    <submittedName>
        <fullName evidence="3">Alpha/beta hydrolase</fullName>
    </submittedName>
</protein>
<dbReference type="PANTHER" id="PTHR43798:SF31">
    <property type="entry name" value="AB HYDROLASE SUPERFAMILY PROTEIN YCLE"/>
    <property type="match status" value="1"/>
</dbReference>
<keyword evidence="1 3" id="KW-0378">Hydrolase</keyword>
<gene>
    <name evidence="3" type="ORF">C1706_09820</name>
</gene>
<dbReference type="GO" id="GO:0016787">
    <property type="term" value="F:hydrolase activity"/>
    <property type="evidence" value="ECO:0007669"/>
    <property type="project" value="UniProtKB-KW"/>
</dbReference>
<evidence type="ECO:0000256" key="1">
    <source>
        <dbReference type="ARBA" id="ARBA00022801"/>
    </source>
</evidence>
<dbReference type="Gene3D" id="3.40.50.1820">
    <property type="entry name" value="alpha/beta hydrolase"/>
    <property type="match status" value="1"/>
</dbReference>
<comment type="caution">
    <text evidence="3">The sequence shown here is derived from an EMBL/GenBank/DDBJ whole genome shotgun (WGS) entry which is preliminary data.</text>
</comment>
<keyword evidence="4" id="KW-1185">Reference proteome</keyword>
<dbReference type="PANTHER" id="PTHR43798">
    <property type="entry name" value="MONOACYLGLYCEROL LIPASE"/>
    <property type="match status" value="1"/>
</dbReference>
<organism evidence="3 4">
    <name type="scientific">Propioniciclava flava</name>
    <dbReference type="NCBI Taxonomy" id="2072026"/>
    <lineage>
        <taxon>Bacteria</taxon>
        <taxon>Bacillati</taxon>
        <taxon>Actinomycetota</taxon>
        <taxon>Actinomycetes</taxon>
        <taxon>Propionibacteriales</taxon>
        <taxon>Propionibacteriaceae</taxon>
        <taxon>Propioniciclava</taxon>
    </lineage>
</organism>
<dbReference type="AlphaFoldDB" id="A0A4V1Q798"/>
<dbReference type="Proteomes" id="UP000290624">
    <property type="component" value="Unassembled WGS sequence"/>
</dbReference>
<evidence type="ECO:0000313" key="4">
    <source>
        <dbReference type="Proteomes" id="UP000290624"/>
    </source>
</evidence>
<name>A0A4V1Q798_9ACTN</name>
<feature type="domain" description="AB hydrolase-1" evidence="2">
    <location>
        <begin position="53"/>
        <end position="249"/>
    </location>
</feature>
<dbReference type="EMBL" id="PPCV01000006">
    <property type="protein sequence ID" value="RXW31838.1"/>
    <property type="molecule type" value="Genomic_DNA"/>
</dbReference>
<sequence>MKRTNCVRSVNAVLACASCPGDDAGGSLRSAGVVTPSIVPQATRLTTMRLLALLHGLGQTPQSWQDQVTELPPGFRAVAPWLRGMRPARTEEFSVEGAADDVLALLNQYGVEQMSIVGVSLGAMVALDAAIRAPEAVSHLVLASGQINPPRSVMRMQRLAFSLIPAKRLAAMGVEKRRFLRALDAAAQIDYRGRLGAVTAATLVLVGDQDRANRPAAEALAAGITGARLEVIPGAGQQVNTDNPAAFNKAVYDFLASAPPRRSSASMGA</sequence>
<evidence type="ECO:0000259" key="2">
    <source>
        <dbReference type="Pfam" id="PF12697"/>
    </source>
</evidence>
<dbReference type="OrthoDB" id="7958481at2"/>
<dbReference type="InterPro" id="IPR000073">
    <property type="entry name" value="AB_hydrolase_1"/>
</dbReference>
<dbReference type="InterPro" id="IPR029058">
    <property type="entry name" value="AB_hydrolase_fold"/>
</dbReference>
<evidence type="ECO:0000313" key="3">
    <source>
        <dbReference type="EMBL" id="RXW31838.1"/>
    </source>
</evidence>
<proteinExistence type="predicted"/>
<dbReference type="GO" id="GO:0016020">
    <property type="term" value="C:membrane"/>
    <property type="evidence" value="ECO:0007669"/>
    <property type="project" value="TreeGrafter"/>
</dbReference>
<dbReference type="InterPro" id="IPR050266">
    <property type="entry name" value="AB_hydrolase_sf"/>
</dbReference>
<dbReference type="SUPFAM" id="SSF53474">
    <property type="entry name" value="alpha/beta-Hydrolases"/>
    <property type="match status" value="1"/>
</dbReference>
<reference evidence="3 4" key="1">
    <citation type="submission" date="2018-01" db="EMBL/GenBank/DDBJ databases">
        <title>Lactibacter flavus gen. nov., sp. nov., a novel bacterium of the family Propionibacteriaceae isolated from raw milk and dairy products.</title>
        <authorList>
            <person name="Wenning M."/>
            <person name="Breitenwieser F."/>
            <person name="Huptas C."/>
            <person name="von Neubeck M."/>
            <person name="Busse H.-J."/>
            <person name="Scherer S."/>
        </authorList>
    </citation>
    <scope>NUCLEOTIDE SEQUENCE [LARGE SCALE GENOMIC DNA]</scope>
    <source>
        <strain evidence="3 4">VG341</strain>
    </source>
</reference>
<dbReference type="Pfam" id="PF12697">
    <property type="entry name" value="Abhydrolase_6"/>
    <property type="match status" value="1"/>
</dbReference>